<evidence type="ECO:0000313" key="4">
    <source>
        <dbReference type="EMBL" id="EES51749.1"/>
    </source>
</evidence>
<dbReference type="PROSITE" id="PS01124">
    <property type="entry name" value="HTH_ARAC_FAMILY_2"/>
    <property type="match status" value="1"/>
</dbReference>
<dbReference type="GO" id="GO:0043565">
    <property type="term" value="F:sequence-specific DNA binding"/>
    <property type="evidence" value="ECO:0007669"/>
    <property type="project" value="InterPro"/>
</dbReference>
<dbReference type="InterPro" id="IPR009594">
    <property type="entry name" value="Tscrpt_reg_HTH_AraC_N"/>
</dbReference>
<evidence type="ECO:0000313" key="5">
    <source>
        <dbReference type="Proteomes" id="UP000009374"/>
    </source>
</evidence>
<dbReference type="SMART" id="SM00342">
    <property type="entry name" value="HTH_ARAC"/>
    <property type="match status" value="1"/>
</dbReference>
<dbReference type="InterPro" id="IPR018060">
    <property type="entry name" value="HTH_AraC"/>
</dbReference>
<reference evidence="4" key="2">
    <citation type="submission" date="2009-05" db="EMBL/GenBank/DDBJ databases">
        <authorList>
            <person name="Goltsman D.S.A."/>
            <person name="Denef V.J."/>
            <person name="Singer S.W."/>
            <person name="Verberkmoes N.C."/>
            <person name="Lefsrud M."/>
            <person name="Mueller R."/>
            <person name="Dick G.J."/>
            <person name="Sun C."/>
            <person name="Wheeler K."/>
            <person name="Zemla A."/>
            <person name="Baker B.J."/>
            <person name="Hauser L."/>
            <person name="Land M."/>
            <person name="Shah M.B."/>
            <person name="Thelen M.P."/>
            <person name="Hettich R.L."/>
            <person name="Banfield J.F."/>
        </authorList>
    </citation>
    <scope>NUCLEOTIDE SEQUENCE</scope>
</reference>
<evidence type="ECO:0000256" key="2">
    <source>
        <dbReference type="ARBA" id="ARBA00023163"/>
    </source>
</evidence>
<organism evidence="4 5">
    <name type="scientific">Leptospirillum ferrodiazotrophum</name>
    <dbReference type="NCBI Taxonomy" id="412449"/>
    <lineage>
        <taxon>Bacteria</taxon>
        <taxon>Pseudomonadati</taxon>
        <taxon>Nitrospirota</taxon>
        <taxon>Nitrospiria</taxon>
        <taxon>Nitrospirales</taxon>
        <taxon>Nitrospiraceae</taxon>
        <taxon>Leptospirillum</taxon>
    </lineage>
</organism>
<sequence length="312" mass="35447">MEIVKKFDMEKERETDLLVGGLSEKIARLTKHGDMTATAVPGLSLFRREEPTEPFSGLYEPSLCLVAQGSKRVLLGDDTYTYDPRNYLITSVHLPTIVCVTEASRERPYLGLKLVLDLREVSELMLDTHLPSPLPPQFCRGMATGRVTLPLVDAVHRLIDLLEEEKAIPILGPLIHREILYRLLTGEQGARLREFAVSGSRSRQIAHTIEWMKQHFTESISVEDLSRMAGMSPSSFHQHFRAMTALSPLQYQKQLRLQEARRLMLTERLDAATAAFRVGYESPSQFSREYGRMFGAPPRRDMTHLRQIAVSE</sequence>
<dbReference type="InterPro" id="IPR009057">
    <property type="entry name" value="Homeodomain-like_sf"/>
</dbReference>
<feature type="domain" description="HTH araC/xylS-type" evidence="3">
    <location>
        <begin position="206"/>
        <end position="304"/>
    </location>
</feature>
<dbReference type="Proteomes" id="UP000009374">
    <property type="component" value="Unassembled WGS sequence"/>
</dbReference>
<dbReference type="Pfam" id="PF06719">
    <property type="entry name" value="AraC_N"/>
    <property type="match status" value="1"/>
</dbReference>
<evidence type="ECO:0000256" key="1">
    <source>
        <dbReference type="ARBA" id="ARBA00023015"/>
    </source>
</evidence>
<reference evidence="4" key="1">
    <citation type="journal article" date="2009" name="Appl. Environ. Microbiol.">
        <title>Community genomic and proteomic analyses of chemoautotrophic iron-oxidizing "Leptospirillum rubarum" (Group II) and "Leptospirillum ferrodiazotrophum" (Group III) bacteria in acid mine drainage biofilms.</title>
        <authorList>
            <person name="Goltsman D.S."/>
            <person name="Denef V.J."/>
            <person name="Singer S.W."/>
            <person name="VerBerkmoes N.C."/>
            <person name="Lefsrud M."/>
            <person name="Mueller R.S."/>
            <person name="Dick G.J."/>
            <person name="Sun C.L."/>
            <person name="Wheeler K.E."/>
            <person name="Zemla A."/>
            <person name="Baker B.J."/>
            <person name="Hauser L."/>
            <person name="Land M."/>
            <person name="Shah M.B."/>
            <person name="Thelen M.P."/>
            <person name="Hettich R.L."/>
            <person name="Banfield J.F."/>
        </authorList>
    </citation>
    <scope>NUCLEOTIDE SEQUENCE [LARGE SCALE GENOMIC DNA]</scope>
</reference>
<dbReference type="SUPFAM" id="SSF46689">
    <property type="entry name" value="Homeodomain-like"/>
    <property type="match status" value="2"/>
</dbReference>
<name>C6I058_9BACT</name>
<dbReference type="AlphaFoldDB" id="C6I058"/>
<dbReference type="PANTHER" id="PTHR43436:SF1">
    <property type="entry name" value="TRANSCRIPTIONAL REGULATORY PROTEIN"/>
    <property type="match status" value="1"/>
</dbReference>
<dbReference type="Gene3D" id="1.10.10.60">
    <property type="entry name" value="Homeodomain-like"/>
    <property type="match status" value="2"/>
</dbReference>
<protein>
    <submittedName>
        <fullName evidence="4">Putative transcriptional regulator, AraC family</fullName>
    </submittedName>
</protein>
<keyword evidence="1" id="KW-0805">Transcription regulation</keyword>
<keyword evidence="2" id="KW-0804">Transcription</keyword>
<dbReference type="Pfam" id="PF12833">
    <property type="entry name" value="HTH_18"/>
    <property type="match status" value="1"/>
</dbReference>
<dbReference type="GO" id="GO:0003700">
    <property type="term" value="F:DNA-binding transcription factor activity"/>
    <property type="evidence" value="ECO:0007669"/>
    <property type="project" value="InterPro"/>
</dbReference>
<dbReference type="PANTHER" id="PTHR43436">
    <property type="entry name" value="ARAC-FAMILY TRANSCRIPTIONAL REGULATOR"/>
    <property type="match status" value="1"/>
</dbReference>
<gene>
    <name evidence="4" type="ORF">UBAL3_95530020</name>
</gene>
<dbReference type="EMBL" id="GG693885">
    <property type="protein sequence ID" value="EES51749.1"/>
    <property type="molecule type" value="Genomic_DNA"/>
</dbReference>
<proteinExistence type="predicted"/>
<evidence type="ECO:0000259" key="3">
    <source>
        <dbReference type="PROSITE" id="PS01124"/>
    </source>
</evidence>
<keyword evidence="5" id="KW-1185">Reference proteome</keyword>
<accession>C6I058</accession>